<dbReference type="NCBIfam" id="TIGR00417">
    <property type="entry name" value="speE"/>
    <property type="match status" value="1"/>
</dbReference>
<evidence type="ECO:0000256" key="7">
    <source>
        <dbReference type="ARBA" id="ARBA00053963"/>
    </source>
</evidence>
<dbReference type="FunFam" id="2.30.140.10:FF:000001">
    <property type="entry name" value="SPE3p Spermidine synthase"/>
    <property type="match status" value="1"/>
</dbReference>
<comment type="pathway">
    <text evidence="1">Amine and polyamine biosynthesis; spermidine biosynthesis; spermidine from putrescine: step 1/1.</text>
</comment>
<accession>A0A2T7PTA8</accession>
<dbReference type="InterPro" id="IPR030668">
    <property type="entry name" value="Spermi_synthase_euk"/>
</dbReference>
<dbReference type="PROSITE" id="PS01330">
    <property type="entry name" value="PABS_1"/>
    <property type="match status" value="1"/>
</dbReference>
<comment type="catalytic activity">
    <reaction evidence="6">
        <text>S-adenosyl 3-(methylsulfanyl)propylamine + putrescine = S-methyl-5'-thioadenosine + spermidine + H(+)</text>
        <dbReference type="Rhea" id="RHEA:12721"/>
        <dbReference type="ChEBI" id="CHEBI:15378"/>
        <dbReference type="ChEBI" id="CHEBI:17509"/>
        <dbReference type="ChEBI" id="CHEBI:57443"/>
        <dbReference type="ChEBI" id="CHEBI:57834"/>
        <dbReference type="ChEBI" id="CHEBI:326268"/>
        <dbReference type="EC" id="2.5.1.16"/>
    </reaction>
</comment>
<dbReference type="PIRSF" id="PIRSF000502">
    <property type="entry name" value="Spermidine_synth"/>
    <property type="match status" value="1"/>
</dbReference>
<name>A0A2T7PTA8_POMCA</name>
<keyword evidence="14" id="KW-1185">Reference proteome</keyword>
<dbReference type="OrthoDB" id="38125at2759"/>
<dbReference type="SUPFAM" id="SSF53335">
    <property type="entry name" value="S-adenosyl-L-methionine-dependent methyltransferases"/>
    <property type="match status" value="1"/>
</dbReference>
<sequence length="316" mass="36063">MDKIKNGWFSEVSELWPGQSMCLEVQEALYNERSKYQDILVFKSKTYGNVLVLDGVIQCTERDEFSYQEMIVHLPLCCHPNPRKVLIIGGGDGGVAREVLKHKTIECIDMCEIDEKVIEVSKKYLPQMASSFNDPRLKLHIQDGFEFIANRESSYDIIITDSSDPVGPASSLFEKQYYELMKKALKPDGILCSQGECTWLHLDLIRSMQEFCRTLFPSVSYAYTTIPTYPSGQIGFVLCSLNPDLRFEEPVRTLTSQQVDEWQLKYYNSKIHRAAFCLPEFARKAPERRSSPLENAWGDHEVDCMHASSANISAEA</sequence>
<dbReference type="Gene3D" id="2.30.140.10">
    <property type="entry name" value="Spermidine synthase, tetramerisation domain"/>
    <property type="match status" value="1"/>
</dbReference>
<dbReference type="EC" id="2.5.1.16" evidence="4"/>
<dbReference type="InterPro" id="IPR035246">
    <property type="entry name" value="Spermidine_synt_N"/>
</dbReference>
<dbReference type="CDD" id="cd02440">
    <property type="entry name" value="AdoMet_MTases"/>
    <property type="match status" value="1"/>
</dbReference>
<dbReference type="Pfam" id="PF17284">
    <property type="entry name" value="Spermine_synt_N"/>
    <property type="match status" value="1"/>
</dbReference>
<dbReference type="FunFam" id="3.40.50.150:FF:000013">
    <property type="entry name" value="Spermidine synthase"/>
    <property type="match status" value="1"/>
</dbReference>
<dbReference type="InterPro" id="IPR029063">
    <property type="entry name" value="SAM-dependent_MTases_sf"/>
</dbReference>
<evidence type="ECO:0000256" key="2">
    <source>
        <dbReference type="ARBA" id="ARBA00007867"/>
    </source>
</evidence>
<dbReference type="InterPro" id="IPR001045">
    <property type="entry name" value="Spermi_synthase"/>
</dbReference>
<protein>
    <recommendedName>
        <fullName evidence="8">Spermidine synthase</fullName>
        <ecNumber evidence="4">2.5.1.16</ecNumber>
    </recommendedName>
    <alternativeName>
        <fullName evidence="9">Putrescine aminopropyltransferase</fullName>
    </alternativeName>
</protein>
<evidence type="ECO:0000256" key="10">
    <source>
        <dbReference type="PROSITE-ProRule" id="PRU00354"/>
    </source>
</evidence>
<dbReference type="AlphaFoldDB" id="A0A2T7PTA8"/>
<dbReference type="STRING" id="400727.A0A2T7PTA8"/>
<dbReference type="HAMAP" id="MF_00198">
    <property type="entry name" value="Spermidine_synth"/>
    <property type="match status" value="1"/>
</dbReference>
<comment type="function">
    <text evidence="7">Catalyzes the production of spermidine from putrescine and decarboxylated S-adenosylmethionine (dcSAM). Has a strong preference for putrescine as substrate, and has very low activity towards 1,3-diaminopropane. Has extremely low activity towards spermidine.</text>
</comment>
<keyword evidence="5 10" id="KW-0808">Transferase</keyword>
<feature type="domain" description="PABS" evidence="12">
    <location>
        <begin position="6"/>
        <end position="241"/>
    </location>
</feature>
<dbReference type="Pfam" id="PF01564">
    <property type="entry name" value="Spermine_synth"/>
    <property type="match status" value="1"/>
</dbReference>
<dbReference type="PANTHER" id="PTHR11558">
    <property type="entry name" value="SPERMIDINE/SPERMINE SYNTHASE"/>
    <property type="match status" value="1"/>
</dbReference>
<dbReference type="InterPro" id="IPR030373">
    <property type="entry name" value="PABS_CS"/>
</dbReference>
<feature type="active site" description="Proton acceptor" evidence="10">
    <location>
        <position position="161"/>
    </location>
</feature>
<evidence type="ECO:0000259" key="12">
    <source>
        <dbReference type="PROSITE" id="PS51006"/>
    </source>
</evidence>
<dbReference type="Proteomes" id="UP000245119">
    <property type="component" value="Linkage Group LG2"/>
</dbReference>
<proteinExistence type="inferred from homology"/>
<dbReference type="EMBL" id="PZQS01000002">
    <property type="protein sequence ID" value="PVD36662.1"/>
    <property type="molecule type" value="Genomic_DNA"/>
</dbReference>
<evidence type="ECO:0000256" key="3">
    <source>
        <dbReference type="ARBA" id="ARBA00011774"/>
    </source>
</evidence>
<dbReference type="GO" id="GO:0004766">
    <property type="term" value="F:spermidine synthase activity"/>
    <property type="evidence" value="ECO:0007669"/>
    <property type="project" value="UniProtKB-EC"/>
</dbReference>
<dbReference type="Gene3D" id="3.40.50.150">
    <property type="entry name" value="Vaccinia Virus protein VP39"/>
    <property type="match status" value="1"/>
</dbReference>
<dbReference type="NCBIfam" id="NF002010">
    <property type="entry name" value="PRK00811.1"/>
    <property type="match status" value="1"/>
</dbReference>
<evidence type="ECO:0000256" key="5">
    <source>
        <dbReference type="ARBA" id="ARBA00022679"/>
    </source>
</evidence>
<evidence type="ECO:0000313" key="13">
    <source>
        <dbReference type="EMBL" id="PVD36662.1"/>
    </source>
</evidence>
<keyword evidence="10" id="KW-0620">Polyamine biosynthesis</keyword>
<dbReference type="PANTHER" id="PTHR11558:SF11">
    <property type="entry name" value="SPERMIDINE SYNTHASE"/>
    <property type="match status" value="1"/>
</dbReference>
<reference evidence="13 14" key="1">
    <citation type="submission" date="2018-04" db="EMBL/GenBank/DDBJ databases">
        <title>The genome of golden apple snail Pomacea canaliculata provides insight into stress tolerance and invasive adaptation.</title>
        <authorList>
            <person name="Liu C."/>
            <person name="Liu B."/>
            <person name="Ren Y."/>
            <person name="Zhang Y."/>
            <person name="Wang H."/>
            <person name="Li S."/>
            <person name="Jiang F."/>
            <person name="Yin L."/>
            <person name="Zhang G."/>
            <person name="Qian W."/>
            <person name="Fan W."/>
        </authorList>
    </citation>
    <scope>NUCLEOTIDE SEQUENCE [LARGE SCALE GENOMIC DNA]</scope>
    <source>
        <strain evidence="13">SZHN2017</strain>
        <tissue evidence="13">Muscle</tissue>
    </source>
</reference>
<evidence type="ECO:0000256" key="4">
    <source>
        <dbReference type="ARBA" id="ARBA00012455"/>
    </source>
</evidence>
<comment type="similarity">
    <text evidence="2 11">Belongs to the spermidine/spermine synthase family.</text>
</comment>
<dbReference type="GO" id="GO:0005829">
    <property type="term" value="C:cytosol"/>
    <property type="evidence" value="ECO:0007669"/>
    <property type="project" value="TreeGrafter"/>
</dbReference>
<comment type="caution">
    <text evidence="13">The sequence shown here is derived from an EMBL/GenBank/DDBJ whole genome shotgun (WGS) entry which is preliminary data.</text>
</comment>
<comment type="subunit">
    <text evidence="3">Homodimer or homotetramer.</text>
</comment>
<dbReference type="GO" id="GO:0008295">
    <property type="term" value="P:spermidine biosynthetic process"/>
    <property type="evidence" value="ECO:0007669"/>
    <property type="project" value="TreeGrafter"/>
</dbReference>
<gene>
    <name evidence="13" type="ORF">C0Q70_03648</name>
</gene>
<organism evidence="13 14">
    <name type="scientific">Pomacea canaliculata</name>
    <name type="common">Golden apple snail</name>
    <dbReference type="NCBI Taxonomy" id="400727"/>
    <lineage>
        <taxon>Eukaryota</taxon>
        <taxon>Metazoa</taxon>
        <taxon>Spiralia</taxon>
        <taxon>Lophotrochozoa</taxon>
        <taxon>Mollusca</taxon>
        <taxon>Gastropoda</taxon>
        <taxon>Caenogastropoda</taxon>
        <taxon>Architaenioglossa</taxon>
        <taxon>Ampullarioidea</taxon>
        <taxon>Ampullariidae</taxon>
        <taxon>Pomacea</taxon>
    </lineage>
</organism>
<evidence type="ECO:0000256" key="1">
    <source>
        <dbReference type="ARBA" id="ARBA00005123"/>
    </source>
</evidence>
<evidence type="ECO:0000256" key="11">
    <source>
        <dbReference type="RuleBase" id="RU003836"/>
    </source>
</evidence>
<dbReference type="PROSITE" id="PS51006">
    <property type="entry name" value="PABS_2"/>
    <property type="match status" value="1"/>
</dbReference>
<evidence type="ECO:0000256" key="8">
    <source>
        <dbReference type="ARBA" id="ARBA00072554"/>
    </source>
</evidence>
<evidence type="ECO:0000256" key="9">
    <source>
        <dbReference type="ARBA" id="ARBA00082964"/>
    </source>
</evidence>
<dbReference type="InterPro" id="IPR037163">
    <property type="entry name" value="Spermidine_synt_N_sf"/>
</dbReference>
<evidence type="ECO:0000256" key="6">
    <source>
        <dbReference type="ARBA" id="ARBA00049307"/>
    </source>
</evidence>
<evidence type="ECO:0000313" key="14">
    <source>
        <dbReference type="Proteomes" id="UP000245119"/>
    </source>
</evidence>
<dbReference type="InterPro" id="IPR030374">
    <property type="entry name" value="PABS"/>
</dbReference>